<evidence type="ECO:0000259" key="2">
    <source>
        <dbReference type="PROSITE" id="PS50878"/>
    </source>
</evidence>
<dbReference type="FunFam" id="3.30.70.270:FF:000020">
    <property type="entry name" value="Transposon Tf2-6 polyprotein-like Protein"/>
    <property type="match status" value="1"/>
</dbReference>
<dbReference type="InterPro" id="IPR043128">
    <property type="entry name" value="Rev_trsase/Diguanyl_cyclase"/>
</dbReference>
<dbReference type="PANTHER" id="PTHR33064:SF37">
    <property type="entry name" value="RIBONUCLEASE H"/>
    <property type="match status" value="1"/>
</dbReference>
<dbReference type="AlphaFoldDB" id="A0A6P3Y563"/>
<dbReference type="KEGG" id="dqu:106749984"/>
<dbReference type="InterPro" id="IPR043502">
    <property type="entry name" value="DNA/RNA_pol_sf"/>
</dbReference>
<dbReference type="Pfam" id="PF17919">
    <property type="entry name" value="RT_RNaseH_2"/>
    <property type="match status" value="1"/>
</dbReference>
<gene>
    <name evidence="4" type="primary">LOC106749984</name>
</gene>
<dbReference type="SUPFAM" id="SSF56672">
    <property type="entry name" value="DNA/RNA polymerases"/>
    <property type="match status" value="1"/>
</dbReference>
<accession>A0A6P3Y563</accession>
<dbReference type="RefSeq" id="XP_014485468.1">
    <property type="nucleotide sequence ID" value="XM_014629982.1"/>
</dbReference>
<dbReference type="Proteomes" id="UP000515204">
    <property type="component" value="Unplaced"/>
</dbReference>
<protein>
    <recommendedName>
        <fullName evidence="1">RNA-directed DNA polymerase</fullName>
        <ecNumber evidence="1">2.7.7.49</ecNumber>
    </recommendedName>
</protein>
<organism evidence="3 4">
    <name type="scientific">Dinoponera quadriceps</name>
    <name type="common">South American ant</name>
    <dbReference type="NCBI Taxonomy" id="609295"/>
    <lineage>
        <taxon>Eukaryota</taxon>
        <taxon>Metazoa</taxon>
        <taxon>Ecdysozoa</taxon>
        <taxon>Arthropoda</taxon>
        <taxon>Hexapoda</taxon>
        <taxon>Insecta</taxon>
        <taxon>Pterygota</taxon>
        <taxon>Neoptera</taxon>
        <taxon>Endopterygota</taxon>
        <taxon>Hymenoptera</taxon>
        <taxon>Apocrita</taxon>
        <taxon>Aculeata</taxon>
        <taxon>Formicoidea</taxon>
        <taxon>Formicidae</taxon>
        <taxon>Ponerinae</taxon>
        <taxon>Ponerini</taxon>
        <taxon>Dinoponera</taxon>
    </lineage>
</organism>
<dbReference type="InterPro" id="IPR041577">
    <property type="entry name" value="RT_RNaseH_2"/>
</dbReference>
<dbReference type="PANTHER" id="PTHR33064">
    <property type="entry name" value="POL PROTEIN"/>
    <property type="match status" value="1"/>
</dbReference>
<evidence type="ECO:0000256" key="1">
    <source>
        <dbReference type="ARBA" id="ARBA00012493"/>
    </source>
</evidence>
<name>A0A6P3Y563_DINQU</name>
<sequence length="144" mass="16471">MIVTIYMNDLIIPSINLQDGLSRLKLVLETARHVVENGNITLSDKKTYAVKHFPKPMNVRSVQSFLDLTEYFQKFIPQYSLIPRPLAELLQNEVDFKFGKEQEQAFEQLKIALSRKPVLCLYCPTAETELHTDVSASRFGAVLL</sequence>
<dbReference type="GO" id="GO:0003964">
    <property type="term" value="F:RNA-directed DNA polymerase activity"/>
    <property type="evidence" value="ECO:0007669"/>
    <property type="project" value="UniProtKB-EC"/>
</dbReference>
<evidence type="ECO:0000313" key="3">
    <source>
        <dbReference type="Proteomes" id="UP000515204"/>
    </source>
</evidence>
<proteinExistence type="predicted"/>
<dbReference type="InterPro" id="IPR051320">
    <property type="entry name" value="Viral_Replic_Matur_Polypro"/>
</dbReference>
<dbReference type="InterPro" id="IPR000477">
    <property type="entry name" value="RT_dom"/>
</dbReference>
<dbReference type="PROSITE" id="PS50878">
    <property type="entry name" value="RT_POL"/>
    <property type="match status" value="1"/>
</dbReference>
<evidence type="ECO:0000313" key="4">
    <source>
        <dbReference type="RefSeq" id="XP_014485468.1"/>
    </source>
</evidence>
<dbReference type="EC" id="2.7.7.49" evidence="1"/>
<keyword evidence="3" id="KW-1185">Reference proteome</keyword>
<dbReference type="Gene3D" id="3.30.70.270">
    <property type="match status" value="1"/>
</dbReference>
<dbReference type="OrthoDB" id="7698374at2759"/>
<dbReference type="GeneID" id="106749984"/>
<reference evidence="4" key="1">
    <citation type="submission" date="2025-08" db="UniProtKB">
        <authorList>
            <consortium name="RefSeq"/>
        </authorList>
    </citation>
    <scope>IDENTIFICATION</scope>
</reference>
<feature type="domain" description="Reverse transcriptase" evidence="2">
    <location>
        <begin position="1"/>
        <end position="70"/>
    </location>
</feature>